<protein>
    <submittedName>
        <fullName evidence="1">Uncharacterized protein</fullName>
    </submittedName>
</protein>
<accession>A0A813RGS1</accession>
<proteinExistence type="predicted"/>
<dbReference type="Proteomes" id="UP000663879">
    <property type="component" value="Unassembled WGS sequence"/>
</dbReference>
<evidence type="ECO:0000313" key="1">
    <source>
        <dbReference type="EMBL" id="CAF0780850.1"/>
    </source>
</evidence>
<evidence type="ECO:0000313" key="2">
    <source>
        <dbReference type="Proteomes" id="UP000663879"/>
    </source>
</evidence>
<organism evidence="1 2">
    <name type="scientific">Brachionus calyciflorus</name>
    <dbReference type="NCBI Taxonomy" id="104777"/>
    <lineage>
        <taxon>Eukaryota</taxon>
        <taxon>Metazoa</taxon>
        <taxon>Spiralia</taxon>
        <taxon>Gnathifera</taxon>
        <taxon>Rotifera</taxon>
        <taxon>Eurotatoria</taxon>
        <taxon>Monogononta</taxon>
        <taxon>Pseudotrocha</taxon>
        <taxon>Ploima</taxon>
        <taxon>Brachionidae</taxon>
        <taxon>Brachionus</taxon>
    </lineage>
</organism>
<keyword evidence="2" id="KW-1185">Reference proteome</keyword>
<reference evidence="1" key="1">
    <citation type="submission" date="2021-02" db="EMBL/GenBank/DDBJ databases">
        <authorList>
            <person name="Nowell W R."/>
        </authorList>
    </citation>
    <scope>NUCLEOTIDE SEQUENCE</scope>
    <source>
        <strain evidence="1">Ploen Becks lab</strain>
    </source>
</reference>
<comment type="caution">
    <text evidence="1">The sequence shown here is derived from an EMBL/GenBank/DDBJ whole genome shotgun (WGS) entry which is preliminary data.</text>
</comment>
<dbReference type="EMBL" id="CAJNOC010000594">
    <property type="protein sequence ID" value="CAF0780850.1"/>
    <property type="molecule type" value="Genomic_DNA"/>
</dbReference>
<dbReference type="OrthoDB" id="426210at2759"/>
<dbReference type="AlphaFoldDB" id="A0A813RGS1"/>
<sequence length="154" mass="18227">MCCKNILLKELEQFKLVRPHLEYAVSVWCPLFKSDISILEKVQRRAKNLVKSIRDKPYDSRLNFLNLQNLEERRVTGDLIQMYKLINGLEKLKLVNDINYATSLAVNLRRPNNKRLVREINSSRLLTEKRLKYQKPNSKIAMALNWARRFIAQV</sequence>
<name>A0A813RGS1_9BILA</name>
<gene>
    <name evidence="1" type="ORF">OXX778_LOCUS5452</name>
</gene>